<dbReference type="NCBIfam" id="TIGR01766">
    <property type="entry name" value="IS200/IS605 family accessory protein TnpB-like domain"/>
    <property type="match status" value="1"/>
</dbReference>
<dbReference type="InterPro" id="IPR051399">
    <property type="entry name" value="RNA-guided_DNA_endo/Transpos"/>
</dbReference>
<feature type="region of interest" description="Disordered" evidence="8">
    <location>
        <begin position="382"/>
        <end position="423"/>
    </location>
</feature>
<evidence type="ECO:0000259" key="11">
    <source>
        <dbReference type="Pfam" id="PF12323"/>
    </source>
</evidence>
<dbReference type="InterPro" id="IPR001959">
    <property type="entry name" value="Transposase"/>
</dbReference>
<organism evidence="12 13">
    <name type="scientific">Streptomyces adustus</name>
    <dbReference type="NCBI Taxonomy" id="1609272"/>
    <lineage>
        <taxon>Bacteria</taxon>
        <taxon>Bacillati</taxon>
        <taxon>Actinomycetota</taxon>
        <taxon>Actinomycetes</taxon>
        <taxon>Kitasatosporales</taxon>
        <taxon>Streptomycetaceae</taxon>
        <taxon>Streptomyces</taxon>
    </lineage>
</organism>
<evidence type="ECO:0000256" key="4">
    <source>
        <dbReference type="ARBA" id="ARBA00022723"/>
    </source>
</evidence>
<evidence type="ECO:0000256" key="5">
    <source>
        <dbReference type="ARBA" id="ARBA00022833"/>
    </source>
</evidence>
<keyword evidence="4" id="KW-0479">Metal-binding</keyword>
<dbReference type="NCBIfam" id="NF040570">
    <property type="entry name" value="guided_TnpB"/>
    <property type="match status" value="1"/>
</dbReference>
<dbReference type="Pfam" id="PF01385">
    <property type="entry name" value="OrfB_IS605"/>
    <property type="match status" value="1"/>
</dbReference>
<dbReference type="InterPro" id="IPR010095">
    <property type="entry name" value="Cas12f1-like_TNB"/>
</dbReference>
<keyword evidence="7" id="KW-0233">DNA recombination</keyword>
<dbReference type="Proteomes" id="UP000325849">
    <property type="component" value="Unassembled WGS sequence"/>
</dbReference>
<keyword evidence="5" id="KW-0862">Zinc</keyword>
<feature type="domain" description="Cas12f1-like TNB" evidence="10">
    <location>
        <begin position="296"/>
        <end position="363"/>
    </location>
</feature>
<reference evidence="12 13" key="1">
    <citation type="submission" date="2019-07" db="EMBL/GenBank/DDBJ databases">
        <title>New species of Amycolatopsis and Streptomyces.</title>
        <authorList>
            <person name="Duangmal K."/>
            <person name="Teo W.F.A."/>
            <person name="Lipun K."/>
        </authorList>
    </citation>
    <scope>NUCLEOTIDE SEQUENCE [LARGE SCALE GENOMIC DNA]</scope>
    <source>
        <strain evidence="12 13">NBRC 109810</strain>
    </source>
</reference>
<dbReference type="AlphaFoldDB" id="A0A5N8VJC5"/>
<dbReference type="PANTHER" id="PTHR30405">
    <property type="entry name" value="TRANSPOSASE"/>
    <property type="match status" value="1"/>
</dbReference>
<evidence type="ECO:0000256" key="7">
    <source>
        <dbReference type="ARBA" id="ARBA00023172"/>
    </source>
</evidence>
<feature type="domain" description="Probable transposase IS891/IS1136/IS1341" evidence="9">
    <location>
        <begin position="171"/>
        <end position="284"/>
    </location>
</feature>
<sequence length="423" mass="46769">MQLRYSFRLYPNTGQRTALARAFGCARVVYNDALRARETARGEGMPFPKTGDLSKQLITEAKNTPERAWLGEVSAVILQQSLRDLDAAYKNFFDGLKGKRPRMGAPRYKSRNDTRQAVRFTANARWSITPGGKLRLPKIGDLRVKWSRTLPSTPSTVTVVKDSAGRYFASFVVETDACEVLPQTTPEVGIDLGLGHFAVLSDGRKIDSPRFLRRAEKRLKKAQRDLSRKEKGSSNRNKARVKVARAHARVSDARREFHHQLSTRIIRENQAVAVEDLAVKGLARTRLAKSVHDTGWSAFVSMLEYKAARYGRTFVKIGRFEPTSQVCSACGVKDGPKPLHVRVWTCSACGTVLDRDANAAVNVARAAGLAVTACGAQVRRAPVPAQRGEAGTHPKPSPVRWEQAGIPGLQAREDVKRWSSPVS</sequence>
<dbReference type="Pfam" id="PF07282">
    <property type="entry name" value="Cas12f1-like_TNB"/>
    <property type="match status" value="1"/>
</dbReference>
<dbReference type="GO" id="GO:0003677">
    <property type="term" value="F:DNA binding"/>
    <property type="evidence" value="ECO:0007669"/>
    <property type="project" value="UniProtKB-KW"/>
</dbReference>
<evidence type="ECO:0000256" key="1">
    <source>
        <dbReference type="ARBA" id="ARBA00008761"/>
    </source>
</evidence>
<name>A0A5N8VJC5_9ACTN</name>
<evidence type="ECO:0000256" key="8">
    <source>
        <dbReference type="SAM" id="MobiDB-lite"/>
    </source>
</evidence>
<proteinExistence type="inferred from homology"/>
<dbReference type="InterPro" id="IPR021027">
    <property type="entry name" value="Transposase_put_HTH"/>
</dbReference>
<dbReference type="GO" id="GO:0046872">
    <property type="term" value="F:metal ion binding"/>
    <property type="evidence" value="ECO:0007669"/>
    <property type="project" value="UniProtKB-KW"/>
</dbReference>
<comment type="caution">
    <text evidence="12">The sequence shown here is derived from an EMBL/GenBank/DDBJ whole genome shotgun (WGS) entry which is preliminary data.</text>
</comment>
<evidence type="ECO:0000313" key="13">
    <source>
        <dbReference type="Proteomes" id="UP000325849"/>
    </source>
</evidence>
<accession>A0A5N8VJC5</accession>
<evidence type="ECO:0000256" key="2">
    <source>
        <dbReference type="ARBA" id="ARBA00011044"/>
    </source>
</evidence>
<dbReference type="EMBL" id="VJZD01000153">
    <property type="protein sequence ID" value="MPY35323.1"/>
    <property type="molecule type" value="Genomic_DNA"/>
</dbReference>
<dbReference type="GO" id="GO:0006310">
    <property type="term" value="P:DNA recombination"/>
    <property type="evidence" value="ECO:0007669"/>
    <property type="project" value="UniProtKB-KW"/>
</dbReference>
<gene>
    <name evidence="12" type="ORF">FNH09_30025</name>
</gene>
<evidence type="ECO:0000256" key="6">
    <source>
        <dbReference type="ARBA" id="ARBA00023125"/>
    </source>
</evidence>
<evidence type="ECO:0000259" key="10">
    <source>
        <dbReference type="Pfam" id="PF07282"/>
    </source>
</evidence>
<feature type="domain" description="Transposase putative helix-turn-helix" evidence="11">
    <location>
        <begin position="1"/>
        <end position="42"/>
    </location>
</feature>
<evidence type="ECO:0000313" key="12">
    <source>
        <dbReference type="EMBL" id="MPY35323.1"/>
    </source>
</evidence>
<keyword evidence="6" id="KW-0238">DNA-binding</keyword>
<keyword evidence="3" id="KW-0815">Transposition</keyword>
<keyword evidence="13" id="KW-1185">Reference proteome</keyword>
<evidence type="ECO:0000256" key="3">
    <source>
        <dbReference type="ARBA" id="ARBA00022578"/>
    </source>
</evidence>
<comment type="similarity">
    <text evidence="2">In the N-terminal section; belongs to the transposase 2 family.</text>
</comment>
<dbReference type="RefSeq" id="WP_162469315.1">
    <property type="nucleotide sequence ID" value="NZ_VJZD01000153.1"/>
</dbReference>
<dbReference type="Pfam" id="PF12323">
    <property type="entry name" value="HTH_OrfB_IS605"/>
    <property type="match status" value="1"/>
</dbReference>
<dbReference type="GO" id="GO:0032196">
    <property type="term" value="P:transposition"/>
    <property type="evidence" value="ECO:0007669"/>
    <property type="project" value="UniProtKB-KW"/>
</dbReference>
<protein>
    <submittedName>
        <fullName evidence="12">IS200/IS605 family element transposase accessory protein TnpB</fullName>
    </submittedName>
</protein>
<evidence type="ECO:0000259" key="9">
    <source>
        <dbReference type="Pfam" id="PF01385"/>
    </source>
</evidence>
<comment type="similarity">
    <text evidence="1">In the C-terminal section; belongs to the transposase 35 family.</text>
</comment>
<dbReference type="PANTHER" id="PTHR30405:SF25">
    <property type="entry name" value="RNA-GUIDED DNA ENDONUCLEASE INSQ-RELATED"/>
    <property type="match status" value="1"/>
</dbReference>